<feature type="transmembrane region" description="Helical" evidence="1">
    <location>
        <begin position="41"/>
        <end position="60"/>
    </location>
</feature>
<gene>
    <name evidence="3" type="ORF">COU29_02100</name>
</gene>
<accession>A0A2M6W6Z7</accession>
<reference evidence="4" key="1">
    <citation type="submission" date="2017-09" db="EMBL/GenBank/DDBJ databases">
        <title>Depth-based differentiation of microbial function through sediment-hosted aquifers and enrichment of novel symbionts in the deep terrestrial subsurface.</title>
        <authorList>
            <person name="Probst A.J."/>
            <person name="Ladd B."/>
            <person name="Jarett J.K."/>
            <person name="Geller-Mcgrath D.E."/>
            <person name="Sieber C.M.K."/>
            <person name="Emerson J.B."/>
            <person name="Anantharaman K."/>
            <person name="Thomas B.C."/>
            <person name="Malmstrom R."/>
            <person name="Stieglmeier M."/>
            <person name="Klingl A."/>
            <person name="Woyke T."/>
            <person name="Ryan C.M."/>
            <person name="Banfield J.F."/>
        </authorList>
    </citation>
    <scope>NUCLEOTIDE SEQUENCE [LARGE SCALE GENOMIC DNA]</scope>
</reference>
<keyword evidence="1" id="KW-0812">Transmembrane</keyword>
<organism evidence="3 4">
    <name type="scientific">Candidatus Magasanikbacteria bacterium CG10_big_fil_rev_8_21_14_0_10_36_32</name>
    <dbReference type="NCBI Taxonomy" id="1974646"/>
    <lineage>
        <taxon>Bacteria</taxon>
        <taxon>Candidatus Magasanikiibacteriota</taxon>
    </lineage>
</organism>
<comment type="caution">
    <text evidence="3">The sequence shown here is derived from an EMBL/GenBank/DDBJ whole genome shotgun (WGS) entry which is preliminary data.</text>
</comment>
<feature type="domain" description="DUF7670" evidence="2">
    <location>
        <begin position="3"/>
        <end position="127"/>
    </location>
</feature>
<evidence type="ECO:0000256" key="1">
    <source>
        <dbReference type="SAM" id="Phobius"/>
    </source>
</evidence>
<dbReference type="InterPro" id="IPR056087">
    <property type="entry name" value="DUF7670"/>
</dbReference>
<proteinExistence type="predicted"/>
<feature type="transmembrane region" description="Helical" evidence="1">
    <location>
        <begin position="12"/>
        <end position="29"/>
    </location>
</feature>
<dbReference type="Pfam" id="PF24709">
    <property type="entry name" value="DUF7670"/>
    <property type="match status" value="1"/>
</dbReference>
<evidence type="ECO:0000259" key="2">
    <source>
        <dbReference type="Pfam" id="PF24709"/>
    </source>
</evidence>
<name>A0A2M6W6Z7_9BACT</name>
<keyword evidence="1" id="KW-1133">Transmembrane helix</keyword>
<evidence type="ECO:0000313" key="4">
    <source>
        <dbReference type="Proteomes" id="UP000231426"/>
    </source>
</evidence>
<dbReference type="AlphaFoldDB" id="A0A2M6W6Z7"/>
<dbReference type="Proteomes" id="UP000231426">
    <property type="component" value="Unassembled WGS sequence"/>
</dbReference>
<feature type="transmembrane region" description="Helical" evidence="1">
    <location>
        <begin position="98"/>
        <end position="118"/>
    </location>
</feature>
<protein>
    <recommendedName>
        <fullName evidence="2">DUF7670 domain-containing protein</fullName>
    </recommendedName>
</protein>
<keyword evidence="1" id="KW-0472">Membrane</keyword>
<evidence type="ECO:0000313" key="3">
    <source>
        <dbReference type="EMBL" id="PIT88550.1"/>
    </source>
</evidence>
<sequence>MENKINKFIYWIPRILSILFILFLAMFSLDVFEEGLSAGQIALGLFMHNIPVLFLLAIIIISWKSEVIGGIVFILAGLFYTCMVTKEVIMSYPHQYSILTWIPTIAGPAFLVGILFLIGWMKKRKLKHPTEILPNQTK</sequence>
<dbReference type="EMBL" id="PFBV01000003">
    <property type="protein sequence ID" value="PIT88550.1"/>
    <property type="molecule type" value="Genomic_DNA"/>
</dbReference>
<feature type="transmembrane region" description="Helical" evidence="1">
    <location>
        <begin position="67"/>
        <end position="86"/>
    </location>
</feature>